<keyword evidence="2" id="KW-1185">Reference proteome</keyword>
<accession>A0A8B6M9D4</accession>
<organism evidence="1 2">
    <name type="scientific">Methylocella tundrae</name>
    <dbReference type="NCBI Taxonomy" id="227605"/>
    <lineage>
        <taxon>Bacteria</taxon>
        <taxon>Pseudomonadati</taxon>
        <taxon>Pseudomonadota</taxon>
        <taxon>Alphaproteobacteria</taxon>
        <taxon>Hyphomicrobiales</taxon>
        <taxon>Beijerinckiaceae</taxon>
        <taxon>Methylocella</taxon>
    </lineage>
</organism>
<dbReference type="AlphaFoldDB" id="A0A8B6M9D4"/>
<dbReference type="EMBL" id="CABFMQ020000086">
    <property type="protein sequence ID" value="VTZ50792.1"/>
    <property type="molecule type" value="Genomic_DNA"/>
</dbReference>
<sequence length="27" mass="2732">MSVTAGHGVRQCVVPPTLSHGVAIVES</sequence>
<reference evidence="1 2" key="1">
    <citation type="submission" date="2019-05" db="EMBL/GenBank/DDBJ databases">
        <authorList>
            <person name="Farhan Ul Haque M."/>
        </authorList>
    </citation>
    <scope>NUCLEOTIDE SEQUENCE [LARGE SCALE GENOMIC DNA]</scope>
    <source>
        <strain evidence="1">2</strain>
    </source>
</reference>
<evidence type="ECO:0000313" key="1">
    <source>
        <dbReference type="EMBL" id="VTZ50792.1"/>
    </source>
</evidence>
<dbReference type="Proteomes" id="UP000485880">
    <property type="component" value="Unassembled WGS sequence"/>
</dbReference>
<comment type="caution">
    <text evidence="1">The sequence shown here is derived from an EMBL/GenBank/DDBJ whole genome shotgun (WGS) entry which is preliminary data.</text>
</comment>
<protein>
    <submittedName>
        <fullName evidence="1">Uncharacterized protein</fullName>
    </submittedName>
</protein>
<name>A0A8B6M9D4_METTU</name>
<gene>
    <name evidence="1" type="ORF">MPC4_290039</name>
</gene>
<proteinExistence type="predicted"/>
<evidence type="ECO:0000313" key="2">
    <source>
        <dbReference type="Proteomes" id="UP000485880"/>
    </source>
</evidence>